<reference evidence="2" key="1">
    <citation type="submission" date="2019-10" db="EMBL/GenBank/DDBJ databases">
        <title>The sequence and de novo assembly of the wild yak genome.</title>
        <authorList>
            <person name="Liu Y."/>
        </authorList>
    </citation>
    <scope>NUCLEOTIDE SEQUENCE [LARGE SCALE GENOMIC DNA]</scope>
    <source>
        <strain evidence="2">WY2019</strain>
    </source>
</reference>
<organism evidence="2 3">
    <name type="scientific">Bos mutus</name>
    <name type="common">wild yak</name>
    <dbReference type="NCBI Taxonomy" id="72004"/>
    <lineage>
        <taxon>Eukaryota</taxon>
        <taxon>Metazoa</taxon>
        <taxon>Chordata</taxon>
        <taxon>Craniata</taxon>
        <taxon>Vertebrata</taxon>
        <taxon>Euteleostomi</taxon>
        <taxon>Mammalia</taxon>
        <taxon>Eutheria</taxon>
        <taxon>Laurasiatheria</taxon>
        <taxon>Artiodactyla</taxon>
        <taxon>Ruminantia</taxon>
        <taxon>Pecora</taxon>
        <taxon>Bovidae</taxon>
        <taxon>Bovinae</taxon>
        <taxon>Bos</taxon>
    </lineage>
</organism>
<evidence type="ECO:0000313" key="3">
    <source>
        <dbReference type="Proteomes" id="UP000322234"/>
    </source>
</evidence>
<accession>A0A6B0S0J7</accession>
<feature type="region of interest" description="Disordered" evidence="1">
    <location>
        <begin position="19"/>
        <end position="54"/>
    </location>
</feature>
<sequence>MAAWRRCDTEEQGIRVKQYPRREQNNLKTLQRSRKTDLNQPPRRGATREGKASAVRQDDACKSYIICHRNKRTVNKGSISSPSTDHFTNGTHTGSGPGPKLYVACVSLLQPLALLSGTRDPTASKKMSKTATLLAESNAKVIPCSSTLWRLGRKENTTRADEELARLQAKDQQEETDILQVTCFPPLRMTSRIFTVLFSYYYSSAPGAVDGATPCGHVLIQNGQKHGLPPPPSADVFSQHRALRPPGHTQASHTSPVVTCFPTWPQLQAVDPFTEKHKSNPQLVLAERPGKCGIYLQRSSSLSLGLEVKAVPEGQTDDLETTHPPPGPLWSQCTMEKVFCWKKTSTEAKKVETLGNGRGISNACLSVKDHKKVRGLRDGFGVEDRGWNAGECGVVMLLNLWKVKGHQLKSVRREKVANPETLELSSHNCSQVYDGNKRPRPTALGASGVTGNHVRIRSQADPHVRVSNSLLLYFNIEL</sequence>
<dbReference type="Proteomes" id="UP000322234">
    <property type="component" value="Unassembled WGS sequence"/>
</dbReference>
<comment type="caution">
    <text evidence="2">The sequence shown here is derived from an EMBL/GenBank/DDBJ whole genome shotgun (WGS) entry which is preliminary data.</text>
</comment>
<gene>
    <name evidence="2" type="ORF">E5288_WYG020278</name>
</gene>
<evidence type="ECO:0000313" key="2">
    <source>
        <dbReference type="EMBL" id="MXQ95979.1"/>
    </source>
</evidence>
<dbReference type="AlphaFoldDB" id="A0A6B0S0J7"/>
<keyword evidence="3" id="KW-1185">Reference proteome</keyword>
<protein>
    <submittedName>
        <fullName evidence="2">Uncharacterized protein</fullName>
    </submittedName>
</protein>
<name>A0A6B0S0J7_9CETA</name>
<proteinExistence type="predicted"/>
<evidence type="ECO:0000256" key="1">
    <source>
        <dbReference type="SAM" id="MobiDB-lite"/>
    </source>
</evidence>
<dbReference type="EMBL" id="VBQZ03000150">
    <property type="protein sequence ID" value="MXQ95979.1"/>
    <property type="molecule type" value="Genomic_DNA"/>
</dbReference>